<dbReference type="STRING" id="883158.HMPREF9140_00302"/>
<evidence type="ECO:0008006" key="10">
    <source>
        <dbReference type="Google" id="ProtNLM"/>
    </source>
</evidence>
<evidence type="ECO:0000256" key="6">
    <source>
        <dbReference type="ARBA" id="ARBA00023136"/>
    </source>
</evidence>
<dbReference type="InterPro" id="IPR051906">
    <property type="entry name" value="TolC-like"/>
</dbReference>
<dbReference type="EMBL" id="AGWK01000009">
    <property type="protein sequence ID" value="EHO74141.1"/>
    <property type="molecule type" value="Genomic_DNA"/>
</dbReference>
<evidence type="ECO:0000256" key="4">
    <source>
        <dbReference type="ARBA" id="ARBA00022452"/>
    </source>
</evidence>
<dbReference type="InterPro" id="IPR003423">
    <property type="entry name" value="OMP_efflux"/>
</dbReference>
<proteinExistence type="inferred from homology"/>
<evidence type="ECO:0000256" key="2">
    <source>
        <dbReference type="ARBA" id="ARBA00007613"/>
    </source>
</evidence>
<evidence type="ECO:0000313" key="9">
    <source>
        <dbReference type="Proteomes" id="UP000016023"/>
    </source>
</evidence>
<keyword evidence="7" id="KW-0998">Cell outer membrane</keyword>
<evidence type="ECO:0000313" key="8">
    <source>
        <dbReference type="EMBL" id="EHO74141.1"/>
    </source>
</evidence>
<dbReference type="Gene3D" id="1.20.1600.10">
    <property type="entry name" value="Outer membrane efflux proteins (OEP)"/>
    <property type="match status" value="1"/>
</dbReference>
<dbReference type="SUPFAM" id="SSF56954">
    <property type="entry name" value="Outer membrane efflux proteins (OEP)"/>
    <property type="match status" value="1"/>
</dbReference>
<reference evidence="8 9" key="1">
    <citation type="submission" date="2011-12" db="EMBL/GenBank/DDBJ databases">
        <title>The Genome Sequence of Prevotella micans F0438.</title>
        <authorList>
            <consortium name="The Broad Institute Genome Sequencing Platform"/>
            <person name="Earl A."/>
            <person name="Ward D."/>
            <person name="Feldgarden M."/>
            <person name="Gevers D."/>
            <person name="Izard J."/>
            <person name="Baranova O.V."/>
            <person name="Blanton J.M."/>
            <person name="Wade W.G."/>
            <person name="Dewhirst F.E."/>
            <person name="Young S.K."/>
            <person name="Zeng Q."/>
            <person name="Gargeya S."/>
            <person name="Fitzgerald M."/>
            <person name="Haas B."/>
            <person name="Abouelleil A."/>
            <person name="Alvarado L."/>
            <person name="Arachchi H.M."/>
            <person name="Berlin A."/>
            <person name="Chapman S.B."/>
            <person name="Gearin G."/>
            <person name="Goldberg J."/>
            <person name="Griggs A."/>
            <person name="Gujja S."/>
            <person name="Hansen M."/>
            <person name="Heiman D."/>
            <person name="Howarth C."/>
            <person name="Larimer J."/>
            <person name="Lui A."/>
            <person name="MacDonald P.J.P."/>
            <person name="McCowen C."/>
            <person name="Montmayeur A."/>
            <person name="Murphy C."/>
            <person name="Neiman D."/>
            <person name="Pearson M."/>
            <person name="Priest M."/>
            <person name="Roberts A."/>
            <person name="Saif S."/>
            <person name="Shea T."/>
            <person name="Sisk P."/>
            <person name="Stolte C."/>
            <person name="Sykes S."/>
            <person name="Wortman J."/>
            <person name="Nusbaum C."/>
            <person name="Birren B."/>
        </authorList>
    </citation>
    <scope>NUCLEOTIDE SEQUENCE [LARGE SCALE GENOMIC DNA]</scope>
    <source>
        <strain evidence="8 9">F0438</strain>
    </source>
</reference>
<dbReference type="GO" id="GO:0009279">
    <property type="term" value="C:cell outer membrane"/>
    <property type="evidence" value="ECO:0007669"/>
    <property type="project" value="UniProtKB-SubCell"/>
</dbReference>
<evidence type="ECO:0000256" key="1">
    <source>
        <dbReference type="ARBA" id="ARBA00004442"/>
    </source>
</evidence>
<dbReference type="PANTHER" id="PTHR30026">
    <property type="entry name" value="OUTER MEMBRANE PROTEIN TOLC"/>
    <property type="match status" value="1"/>
</dbReference>
<dbReference type="GO" id="GO:1990281">
    <property type="term" value="C:efflux pump complex"/>
    <property type="evidence" value="ECO:0007669"/>
    <property type="project" value="TreeGrafter"/>
</dbReference>
<accession>H1Q064</accession>
<keyword evidence="9" id="KW-1185">Reference proteome</keyword>
<dbReference type="PATRIC" id="fig|883158.3.peg.311"/>
<dbReference type="PANTHER" id="PTHR30026:SF20">
    <property type="entry name" value="OUTER MEMBRANE PROTEIN TOLC"/>
    <property type="match status" value="1"/>
</dbReference>
<gene>
    <name evidence="8" type="ORF">HMPREF9140_00302</name>
</gene>
<dbReference type="RefSeq" id="WP_006951257.1">
    <property type="nucleotide sequence ID" value="NZ_JH594521.1"/>
</dbReference>
<dbReference type="HOGENOM" id="CLU_012817_12_1_10"/>
<dbReference type="eggNOG" id="COG1538">
    <property type="taxonomic scope" value="Bacteria"/>
</dbReference>
<comment type="subcellular location">
    <subcellularLocation>
        <location evidence="1">Cell outer membrane</location>
    </subcellularLocation>
</comment>
<dbReference type="Pfam" id="PF02321">
    <property type="entry name" value="OEP"/>
    <property type="match status" value="1"/>
</dbReference>
<dbReference type="GO" id="GO:0015288">
    <property type="term" value="F:porin activity"/>
    <property type="evidence" value="ECO:0007669"/>
    <property type="project" value="TreeGrafter"/>
</dbReference>
<evidence type="ECO:0000256" key="5">
    <source>
        <dbReference type="ARBA" id="ARBA00022692"/>
    </source>
</evidence>
<keyword evidence="3" id="KW-0813">Transport</keyword>
<dbReference type="AlphaFoldDB" id="H1Q064"/>
<keyword evidence="5" id="KW-0812">Transmembrane</keyword>
<name>H1Q064_9BACT</name>
<comment type="similarity">
    <text evidence="2">Belongs to the outer membrane factor (OMF) (TC 1.B.17) family.</text>
</comment>
<comment type="caution">
    <text evidence="8">The sequence shown here is derived from an EMBL/GenBank/DDBJ whole genome shotgun (WGS) entry which is preliminary data.</text>
</comment>
<protein>
    <recommendedName>
        <fullName evidence="10">Alkaline protease</fullName>
    </recommendedName>
</protein>
<sequence length="496" mass="54415">MKKLSIIFLFTSLVLGGQAQQILSLEQCRRLALENNKQLKVSLMTADVAANVHQVAKTKYLPRVDALAGYQHFTKEISLLNNEQKKSLSNLGTNSFSQINNQVGQNLTNLVQQGVISAATAQQIGQAIGGISGPITQALNNFGETVRDAFRTNTKNVYVGSVLVTQPIYMGGAIKTANDIAAIGEEIAQNDIELKRQNVLFAVDNAYWLIVSLKKKEVLANKFRDLMQKLDDDVHKMIREGVATRADGLKVDVAVNTADLQISRLQNGVSLAKMALCELCGIVPDGNVRLADEEVDEFAIVYDASSMQPDCALSSRPEIRMIRNTIEISRLNTRLIRSLYMPHIALTGGYVVSNPNMFNGFEQKFAGVWNVGIVVQVPIWTWGENKYKIRAAKAATSIAEMELADVRGKIGLEIEQNRFRLNDANKQLSTANKNMVAAEENLRCANVGFKEGVMTVTEVMAAQTAWQAAKTAIIDAEIAVRTAQVGLRKAFGRVGE</sequence>
<dbReference type="Proteomes" id="UP000016023">
    <property type="component" value="Unassembled WGS sequence"/>
</dbReference>
<dbReference type="GO" id="GO:0015562">
    <property type="term" value="F:efflux transmembrane transporter activity"/>
    <property type="evidence" value="ECO:0007669"/>
    <property type="project" value="InterPro"/>
</dbReference>
<evidence type="ECO:0000256" key="3">
    <source>
        <dbReference type="ARBA" id="ARBA00022448"/>
    </source>
</evidence>
<organism evidence="8 9">
    <name type="scientific">Prevotella micans F0438</name>
    <dbReference type="NCBI Taxonomy" id="883158"/>
    <lineage>
        <taxon>Bacteria</taxon>
        <taxon>Pseudomonadati</taxon>
        <taxon>Bacteroidota</taxon>
        <taxon>Bacteroidia</taxon>
        <taxon>Bacteroidales</taxon>
        <taxon>Prevotellaceae</taxon>
        <taxon>Prevotella</taxon>
    </lineage>
</organism>
<keyword evidence="6" id="KW-0472">Membrane</keyword>
<keyword evidence="4" id="KW-1134">Transmembrane beta strand</keyword>
<evidence type="ECO:0000256" key="7">
    <source>
        <dbReference type="ARBA" id="ARBA00023237"/>
    </source>
</evidence>